<dbReference type="Proteomes" id="UP001500582">
    <property type="component" value="Unassembled WGS sequence"/>
</dbReference>
<accession>A0ABP8GDU9</accession>
<organism evidence="1 2">
    <name type="scientific">Mucilaginibacter gynuensis</name>
    <dbReference type="NCBI Taxonomy" id="1302236"/>
    <lineage>
        <taxon>Bacteria</taxon>
        <taxon>Pseudomonadati</taxon>
        <taxon>Bacteroidota</taxon>
        <taxon>Sphingobacteriia</taxon>
        <taxon>Sphingobacteriales</taxon>
        <taxon>Sphingobacteriaceae</taxon>
        <taxon>Mucilaginibacter</taxon>
    </lineage>
</organism>
<proteinExistence type="predicted"/>
<dbReference type="EMBL" id="BAABFT010000005">
    <property type="protein sequence ID" value="GAA4322516.1"/>
    <property type="molecule type" value="Genomic_DNA"/>
</dbReference>
<dbReference type="RefSeq" id="WP_345211205.1">
    <property type="nucleotide sequence ID" value="NZ_BAABFT010000005.1"/>
</dbReference>
<protein>
    <submittedName>
        <fullName evidence="1">Uncharacterized protein</fullName>
    </submittedName>
</protein>
<evidence type="ECO:0000313" key="2">
    <source>
        <dbReference type="Proteomes" id="UP001500582"/>
    </source>
</evidence>
<reference evidence="2" key="1">
    <citation type="journal article" date="2019" name="Int. J. Syst. Evol. Microbiol.">
        <title>The Global Catalogue of Microorganisms (GCM) 10K type strain sequencing project: providing services to taxonomists for standard genome sequencing and annotation.</title>
        <authorList>
            <consortium name="The Broad Institute Genomics Platform"/>
            <consortium name="The Broad Institute Genome Sequencing Center for Infectious Disease"/>
            <person name="Wu L."/>
            <person name="Ma J."/>
        </authorList>
    </citation>
    <scope>NUCLEOTIDE SEQUENCE [LARGE SCALE GENOMIC DNA]</scope>
    <source>
        <strain evidence="2">JCM 17705</strain>
    </source>
</reference>
<evidence type="ECO:0000313" key="1">
    <source>
        <dbReference type="EMBL" id="GAA4322516.1"/>
    </source>
</evidence>
<name>A0ABP8GDU9_9SPHI</name>
<gene>
    <name evidence="1" type="ORF">GCM10023149_22880</name>
</gene>
<comment type="caution">
    <text evidence="1">The sequence shown here is derived from an EMBL/GenBank/DDBJ whole genome shotgun (WGS) entry which is preliminary data.</text>
</comment>
<sequence length="50" mass="5718">MSNKQIRPEWVPSAYQEAEKTEQIHRIKNTGILYNGLSAKHPDVENIAIV</sequence>
<keyword evidence="2" id="KW-1185">Reference proteome</keyword>